<dbReference type="PRINTS" id="PR00182">
    <property type="entry name" value="ECOLNEIPORIN"/>
</dbReference>
<dbReference type="InterPro" id="IPR002299">
    <property type="entry name" value="Porin_Neis"/>
</dbReference>
<evidence type="ECO:0000256" key="10">
    <source>
        <dbReference type="ARBA" id="ARBA00023237"/>
    </source>
</evidence>
<evidence type="ECO:0000256" key="8">
    <source>
        <dbReference type="ARBA" id="ARBA00023114"/>
    </source>
</evidence>
<proteinExistence type="predicted"/>
<keyword evidence="3" id="KW-0813">Transport</keyword>
<dbReference type="RefSeq" id="WP_058355746.1">
    <property type="nucleotide sequence ID" value="NZ_CABKVG010000008.1"/>
</dbReference>
<evidence type="ECO:0000256" key="5">
    <source>
        <dbReference type="ARBA" id="ARBA00022692"/>
    </source>
</evidence>
<evidence type="ECO:0000313" key="12">
    <source>
        <dbReference type="EMBL" id="UOO90374.1"/>
    </source>
</evidence>
<reference evidence="12 13" key="1">
    <citation type="journal article" date="2022" name="Res Sq">
        <title>Evolution of multicellular longitudinally dividing oral cavity symbionts (Neisseriaceae).</title>
        <authorList>
            <person name="Nyongesa S."/>
            <person name="Weber P."/>
            <person name="Bernet E."/>
            <person name="Pullido F."/>
            <person name="Nieckarz M."/>
            <person name="Delaby M."/>
            <person name="Nieves C."/>
            <person name="Viehboeck T."/>
            <person name="Krause N."/>
            <person name="Rivera-Millot A."/>
            <person name="Nakamura A."/>
            <person name="Vischer N."/>
            <person name="VanNieuwenhze M."/>
            <person name="Brun Y."/>
            <person name="Cava F."/>
            <person name="Bulgheresi S."/>
            <person name="Veyrier F."/>
        </authorList>
    </citation>
    <scope>NUCLEOTIDE SEQUENCE [LARGE SCALE GENOMIC DNA]</scope>
    <source>
        <strain evidence="12 13">SN4</strain>
    </source>
</reference>
<keyword evidence="6 11" id="KW-0732">Signal</keyword>
<dbReference type="Gene3D" id="2.40.160.10">
    <property type="entry name" value="Porin"/>
    <property type="match status" value="1"/>
</dbReference>
<keyword evidence="4" id="KW-1134">Transmembrane beta strand</keyword>
<keyword evidence="10" id="KW-0998">Cell outer membrane</keyword>
<evidence type="ECO:0000256" key="4">
    <source>
        <dbReference type="ARBA" id="ARBA00022452"/>
    </source>
</evidence>
<dbReference type="Proteomes" id="UP000832011">
    <property type="component" value="Chromosome"/>
</dbReference>
<dbReference type="EMBL" id="CP091511">
    <property type="protein sequence ID" value="UOO90374.1"/>
    <property type="molecule type" value="Genomic_DNA"/>
</dbReference>
<evidence type="ECO:0000256" key="6">
    <source>
        <dbReference type="ARBA" id="ARBA00022729"/>
    </source>
</evidence>
<feature type="signal peptide" evidence="11">
    <location>
        <begin position="1"/>
        <end position="19"/>
    </location>
</feature>
<keyword evidence="7" id="KW-0406">Ion transport</keyword>
<evidence type="ECO:0000313" key="13">
    <source>
        <dbReference type="Proteomes" id="UP000832011"/>
    </source>
</evidence>
<evidence type="ECO:0000256" key="7">
    <source>
        <dbReference type="ARBA" id="ARBA00023065"/>
    </source>
</evidence>
<evidence type="ECO:0000256" key="2">
    <source>
        <dbReference type="ARBA" id="ARBA00011233"/>
    </source>
</evidence>
<feature type="chain" id="PRO_5046093138" evidence="11">
    <location>
        <begin position="20"/>
        <end position="366"/>
    </location>
</feature>
<sequence>MIKKILAASVALVAIPAMADVVLYGQIKGGINVMKGEDSGTITQMEDYKSRIGFKGEEDLGNGLQAIWKVEQFVSIAGAEQSKGWNTRDTYIGLKGENFGTIRAGYISDVMNDATNQKLLVDPWEWGFNSNTARGLANLTRVDKRLQGVRYDSPNFGGFQFNLHHQLADSATESDFEAASTVTQASIVSASYVKSGFEVHGVYGLYKQQNIDNQSDLDDGQLARVIGAYRANGIVGAVTYQYTDGFRGLWATPLNTTAQDPNKRIHNAVKTHEVSGLFSYKLGNVTPRITYTHGFDEKRDGYGKVDNTNYDQVVIGADYALSKRTTVLASAGWKNAPVAYATDVNGKVTGVDEDVYGMGIGLRHMF</sequence>
<keyword evidence="13" id="KW-1185">Reference proteome</keyword>
<dbReference type="PANTHER" id="PTHR34501">
    <property type="entry name" value="PROTEIN YDDL-RELATED"/>
    <property type="match status" value="1"/>
</dbReference>
<organism evidence="12 13">
    <name type="scientific">Vitreoscilla massiliensis</name>
    <dbReference type="NCBI Taxonomy" id="1689272"/>
    <lineage>
        <taxon>Bacteria</taxon>
        <taxon>Pseudomonadati</taxon>
        <taxon>Pseudomonadota</taxon>
        <taxon>Betaproteobacteria</taxon>
        <taxon>Neisseriales</taxon>
        <taxon>Neisseriaceae</taxon>
        <taxon>Vitreoscilla</taxon>
    </lineage>
</organism>
<dbReference type="PANTHER" id="PTHR34501:SF9">
    <property type="entry name" value="MAJOR OUTER MEMBRANE PROTEIN P.IA"/>
    <property type="match status" value="1"/>
</dbReference>
<dbReference type="InterPro" id="IPR033900">
    <property type="entry name" value="Gram_neg_porin_domain"/>
</dbReference>
<dbReference type="SUPFAM" id="SSF56935">
    <property type="entry name" value="Porins"/>
    <property type="match status" value="1"/>
</dbReference>
<gene>
    <name evidence="12" type="ORF">LVJ82_05180</name>
</gene>
<evidence type="ECO:0000256" key="9">
    <source>
        <dbReference type="ARBA" id="ARBA00023136"/>
    </source>
</evidence>
<name>A0ABY4E4E0_9NEIS</name>
<keyword evidence="8" id="KW-0626">Porin</keyword>
<dbReference type="InterPro" id="IPR001702">
    <property type="entry name" value="Porin_Gram-ve"/>
</dbReference>
<dbReference type="InterPro" id="IPR023614">
    <property type="entry name" value="Porin_dom_sf"/>
</dbReference>
<accession>A0ABY4E4E0</accession>
<dbReference type="PRINTS" id="PR00184">
    <property type="entry name" value="NEISSPPORIN"/>
</dbReference>
<comment type="subcellular location">
    <subcellularLocation>
        <location evidence="1">Cell outer membrane</location>
        <topology evidence="1">Multi-pass membrane protein</topology>
    </subcellularLocation>
</comment>
<dbReference type="CDD" id="cd00342">
    <property type="entry name" value="gram_neg_porins"/>
    <property type="match status" value="1"/>
</dbReference>
<protein>
    <submittedName>
        <fullName evidence="12">Porin</fullName>
    </submittedName>
</protein>
<comment type="subunit">
    <text evidence="2">Homotrimer.</text>
</comment>
<evidence type="ECO:0000256" key="3">
    <source>
        <dbReference type="ARBA" id="ARBA00022448"/>
    </source>
</evidence>
<keyword evidence="5" id="KW-0812">Transmembrane</keyword>
<keyword evidence="9" id="KW-0472">Membrane</keyword>
<evidence type="ECO:0000256" key="11">
    <source>
        <dbReference type="SAM" id="SignalP"/>
    </source>
</evidence>
<evidence type="ECO:0000256" key="1">
    <source>
        <dbReference type="ARBA" id="ARBA00004571"/>
    </source>
</evidence>
<dbReference type="InterPro" id="IPR050298">
    <property type="entry name" value="Gram-neg_bact_OMP"/>
</dbReference>
<dbReference type="Pfam" id="PF00267">
    <property type="entry name" value="Porin_1"/>
    <property type="match status" value="1"/>
</dbReference>